<comment type="cofactor">
    <cofactor evidence="1">
        <name>a divalent metal cation</name>
        <dbReference type="ChEBI" id="CHEBI:60240"/>
    </cofactor>
</comment>
<dbReference type="Proteomes" id="UP000237718">
    <property type="component" value="Unassembled WGS sequence"/>
</dbReference>
<evidence type="ECO:0000256" key="2">
    <source>
        <dbReference type="ARBA" id="ARBA00022722"/>
    </source>
</evidence>
<dbReference type="PANTHER" id="PTHR30636:SF3">
    <property type="entry name" value="UPF0701 PROTEIN YICC"/>
    <property type="match status" value="1"/>
</dbReference>
<feature type="domain" description="Endoribonuclease YicC-like N-terminal" evidence="6">
    <location>
        <begin position="3"/>
        <end position="161"/>
    </location>
</feature>
<evidence type="ECO:0000256" key="5">
    <source>
        <dbReference type="ARBA" id="ARBA00035648"/>
    </source>
</evidence>
<organism evidence="8 9">
    <name type="scientific">Tritonibacter scottomollicae</name>
    <name type="common">Epibacterium scottomollicae</name>
    <dbReference type="NCBI Taxonomy" id="483013"/>
    <lineage>
        <taxon>Bacteria</taxon>
        <taxon>Pseudomonadati</taxon>
        <taxon>Pseudomonadota</taxon>
        <taxon>Alphaproteobacteria</taxon>
        <taxon>Rhodobacterales</taxon>
        <taxon>Paracoccaceae</taxon>
        <taxon>Tritonibacter</taxon>
    </lineage>
</organism>
<evidence type="ECO:0000313" key="8">
    <source>
        <dbReference type="EMBL" id="PRZ47977.1"/>
    </source>
</evidence>
<dbReference type="GO" id="GO:0016787">
    <property type="term" value="F:hydrolase activity"/>
    <property type="evidence" value="ECO:0007669"/>
    <property type="project" value="UniProtKB-KW"/>
</dbReference>
<evidence type="ECO:0000256" key="3">
    <source>
        <dbReference type="ARBA" id="ARBA00022759"/>
    </source>
</evidence>
<dbReference type="InterPro" id="IPR013551">
    <property type="entry name" value="YicC-like_C"/>
</dbReference>
<comment type="caution">
    <text evidence="8">The sequence shown here is derived from an EMBL/GenBank/DDBJ whole genome shotgun (WGS) entry which is preliminary data.</text>
</comment>
<keyword evidence="4" id="KW-0378">Hydrolase</keyword>
<evidence type="ECO:0000256" key="1">
    <source>
        <dbReference type="ARBA" id="ARBA00001968"/>
    </source>
</evidence>
<evidence type="ECO:0000256" key="4">
    <source>
        <dbReference type="ARBA" id="ARBA00022801"/>
    </source>
</evidence>
<accession>A0A2T1AHE9</accession>
<sequence length="298" mass="32672">MTLHSMTGFASGQGAQDGYTWVWDIRSVNAKGLDLRARVPDWLEGLENELKKRASKRLGRGNVSINLRLSRAEDGKGQMQINTAALESALASVRTTQAQAEQVGLVLAPVRATDILQMRGVLEQASAEQNTEHLVKMLLSEFDSLLNDFVNMRATEGAALSQVLTDQLSRIETLCNQAAQRAADRQLQIEDALKANLARVIQNSEGADPDRVAQELALIAVKSDVTEELDRLAAHVTAARALLDKGGLIGRKLDFLMQEFNREANTLCSKAQNAALTEVGLELKTVIDQMREQVQNIE</sequence>
<feature type="domain" description="Endoribonuclease YicC-like C-terminal" evidence="7">
    <location>
        <begin position="180"/>
        <end position="298"/>
    </location>
</feature>
<evidence type="ECO:0000259" key="6">
    <source>
        <dbReference type="Pfam" id="PF03755"/>
    </source>
</evidence>
<dbReference type="PANTHER" id="PTHR30636">
    <property type="entry name" value="UPF0701 PROTEIN YICC"/>
    <property type="match status" value="1"/>
</dbReference>
<protein>
    <submittedName>
        <fullName evidence="8">Uncharacterized protein (TIGR00255 family)</fullName>
    </submittedName>
</protein>
<gene>
    <name evidence="8" type="ORF">CLV89_105202</name>
</gene>
<dbReference type="Pfam" id="PF08340">
    <property type="entry name" value="YicC-like_C"/>
    <property type="match status" value="1"/>
</dbReference>
<dbReference type="RefSeq" id="WP_106163665.1">
    <property type="nucleotide sequence ID" value="NZ_PVUF01000005.1"/>
</dbReference>
<dbReference type="InterPro" id="IPR013527">
    <property type="entry name" value="YicC-like_N"/>
</dbReference>
<dbReference type="NCBIfam" id="TIGR00255">
    <property type="entry name" value="YicC/YloC family endoribonuclease"/>
    <property type="match status" value="1"/>
</dbReference>
<keyword evidence="2" id="KW-0540">Nuclease</keyword>
<dbReference type="EMBL" id="PVUF01000005">
    <property type="protein sequence ID" value="PRZ47977.1"/>
    <property type="molecule type" value="Genomic_DNA"/>
</dbReference>
<dbReference type="OrthoDB" id="9771229at2"/>
<evidence type="ECO:0000259" key="7">
    <source>
        <dbReference type="Pfam" id="PF08340"/>
    </source>
</evidence>
<name>A0A2T1AHE9_TRISK</name>
<evidence type="ECO:0000313" key="9">
    <source>
        <dbReference type="Proteomes" id="UP000237718"/>
    </source>
</evidence>
<comment type="similarity">
    <text evidence="5">Belongs to the YicC/YloC family.</text>
</comment>
<keyword evidence="3" id="KW-0255">Endonuclease</keyword>
<dbReference type="GO" id="GO:0004521">
    <property type="term" value="F:RNA endonuclease activity"/>
    <property type="evidence" value="ECO:0007669"/>
    <property type="project" value="InterPro"/>
</dbReference>
<dbReference type="Pfam" id="PF03755">
    <property type="entry name" value="YicC-like_N"/>
    <property type="match status" value="1"/>
</dbReference>
<proteinExistence type="inferred from homology"/>
<reference evidence="8 9" key="1">
    <citation type="submission" date="2018-03" db="EMBL/GenBank/DDBJ databases">
        <title>Genomic Encyclopedia of Archaeal and Bacterial Type Strains, Phase II (KMG-II): from individual species to whole genera.</title>
        <authorList>
            <person name="Goeker M."/>
        </authorList>
    </citation>
    <scope>NUCLEOTIDE SEQUENCE [LARGE SCALE GENOMIC DNA]</scope>
    <source>
        <strain evidence="8 9">DSM 25328</strain>
    </source>
</reference>
<dbReference type="InterPro" id="IPR005229">
    <property type="entry name" value="YicC/YloC-like"/>
</dbReference>
<dbReference type="AlphaFoldDB" id="A0A2T1AHE9"/>